<reference evidence="1" key="1">
    <citation type="submission" date="2022-12" db="EMBL/GenBank/DDBJ databases">
        <authorList>
            <person name="Petersen C."/>
        </authorList>
    </citation>
    <scope>NUCLEOTIDE SEQUENCE</scope>
    <source>
        <strain evidence="1">IBT 15544</strain>
    </source>
</reference>
<dbReference type="RefSeq" id="XP_058304268.1">
    <property type="nucleotide sequence ID" value="XM_058457369.1"/>
</dbReference>
<organism evidence="1 2">
    <name type="scientific">Penicillium cinerascens</name>
    <dbReference type="NCBI Taxonomy" id="70096"/>
    <lineage>
        <taxon>Eukaryota</taxon>
        <taxon>Fungi</taxon>
        <taxon>Dikarya</taxon>
        <taxon>Ascomycota</taxon>
        <taxon>Pezizomycotina</taxon>
        <taxon>Eurotiomycetes</taxon>
        <taxon>Eurotiomycetidae</taxon>
        <taxon>Eurotiales</taxon>
        <taxon>Aspergillaceae</taxon>
        <taxon>Penicillium</taxon>
    </lineage>
</organism>
<dbReference type="Proteomes" id="UP001150904">
    <property type="component" value="Unassembled WGS sequence"/>
</dbReference>
<sequence length="155" mass="17260">MDVDQMNMLSPEQEIARLEVRLAQDERAAAIRGRMERLQQDKIACNARHAQDAMPPPAQLLFTAQERISPTRSIRQPTENDETAQRAVCALPMHSAGVEKGAQMTASACAYSRELTCSQNQRTRTRDIVRRATPTIILGQFSDEQYAHLGPTPGT</sequence>
<reference evidence="1" key="2">
    <citation type="journal article" date="2023" name="IMA Fungus">
        <title>Comparative genomic study of the Penicillium genus elucidates a diverse pangenome and 15 lateral gene transfer events.</title>
        <authorList>
            <person name="Petersen C."/>
            <person name="Sorensen T."/>
            <person name="Nielsen M.R."/>
            <person name="Sondergaard T.E."/>
            <person name="Sorensen J.L."/>
            <person name="Fitzpatrick D.A."/>
            <person name="Frisvad J.C."/>
            <person name="Nielsen K.L."/>
        </authorList>
    </citation>
    <scope>NUCLEOTIDE SEQUENCE</scope>
    <source>
        <strain evidence="1">IBT 15544</strain>
    </source>
</reference>
<name>A0A9W9J775_9EURO</name>
<protein>
    <submittedName>
        <fullName evidence="1">Uncharacterized protein</fullName>
    </submittedName>
</protein>
<evidence type="ECO:0000313" key="2">
    <source>
        <dbReference type="Proteomes" id="UP001150904"/>
    </source>
</evidence>
<evidence type="ECO:0000313" key="1">
    <source>
        <dbReference type="EMBL" id="KAJ5191328.1"/>
    </source>
</evidence>
<comment type="caution">
    <text evidence="1">The sequence shown here is derived from an EMBL/GenBank/DDBJ whole genome shotgun (WGS) entry which is preliminary data.</text>
</comment>
<keyword evidence="2" id="KW-1185">Reference proteome</keyword>
<accession>A0A9W9J775</accession>
<dbReference type="EMBL" id="JAPQKR010000016">
    <property type="protein sequence ID" value="KAJ5191328.1"/>
    <property type="molecule type" value="Genomic_DNA"/>
</dbReference>
<proteinExistence type="predicted"/>
<dbReference type="GeneID" id="83184670"/>
<dbReference type="AlphaFoldDB" id="A0A9W9J775"/>
<gene>
    <name evidence="1" type="ORF">N7498_010313</name>
</gene>